<keyword evidence="3" id="KW-1185">Reference proteome</keyword>
<gene>
    <name evidence="2" type="ORF">Acr_24g0004930</name>
</gene>
<reference evidence="2 3" key="1">
    <citation type="submission" date="2019-07" db="EMBL/GenBank/DDBJ databases">
        <title>De Novo Assembly of kiwifruit Actinidia rufa.</title>
        <authorList>
            <person name="Sugita-Konishi S."/>
            <person name="Sato K."/>
            <person name="Mori E."/>
            <person name="Abe Y."/>
            <person name="Kisaki G."/>
            <person name="Hamano K."/>
            <person name="Suezawa K."/>
            <person name="Otani M."/>
            <person name="Fukuda T."/>
            <person name="Manabe T."/>
            <person name="Gomi K."/>
            <person name="Tabuchi M."/>
            <person name="Akimitsu K."/>
            <person name="Kataoka I."/>
        </authorList>
    </citation>
    <scope>NUCLEOTIDE SEQUENCE [LARGE SCALE GENOMIC DNA]</scope>
    <source>
        <strain evidence="3">cv. Fuchu</strain>
    </source>
</reference>
<protein>
    <submittedName>
        <fullName evidence="2">Uncharacterized protein</fullName>
    </submittedName>
</protein>
<dbReference type="Proteomes" id="UP000585474">
    <property type="component" value="Unassembled WGS sequence"/>
</dbReference>
<feature type="compositionally biased region" description="Polar residues" evidence="1">
    <location>
        <begin position="30"/>
        <end position="41"/>
    </location>
</feature>
<evidence type="ECO:0000256" key="1">
    <source>
        <dbReference type="SAM" id="MobiDB-lite"/>
    </source>
</evidence>
<feature type="compositionally biased region" description="Polar residues" evidence="1">
    <location>
        <begin position="67"/>
        <end position="76"/>
    </location>
</feature>
<dbReference type="AlphaFoldDB" id="A0A7J0GU32"/>
<name>A0A7J0GU32_9ERIC</name>
<dbReference type="EMBL" id="BJWL01000024">
    <property type="protein sequence ID" value="GFZ14303.1"/>
    <property type="molecule type" value="Genomic_DNA"/>
</dbReference>
<sequence length="76" mass="7617">MTISGAARAATDSPGQQGLQVGNKGLQGATRGSNTQQQEAARSNKGLKHPTQYSGDGRAAAGGGSKPRTSFGSDTK</sequence>
<comment type="caution">
    <text evidence="2">The sequence shown here is derived from an EMBL/GenBank/DDBJ whole genome shotgun (WGS) entry which is preliminary data.</text>
</comment>
<evidence type="ECO:0000313" key="3">
    <source>
        <dbReference type="Proteomes" id="UP000585474"/>
    </source>
</evidence>
<accession>A0A7J0GU32</accession>
<evidence type="ECO:0000313" key="2">
    <source>
        <dbReference type="EMBL" id="GFZ14303.1"/>
    </source>
</evidence>
<feature type="region of interest" description="Disordered" evidence="1">
    <location>
        <begin position="1"/>
        <end position="76"/>
    </location>
</feature>
<proteinExistence type="predicted"/>
<organism evidence="2 3">
    <name type="scientific">Actinidia rufa</name>
    <dbReference type="NCBI Taxonomy" id="165716"/>
    <lineage>
        <taxon>Eukaryota</taxon>
        <taxon>Viridiplantae</taxon>
        <taxon>Streptophyta</taxon>
        <taxon>Embryophyta</taxon>
        <taxon>Tracheophyta</taxon>
        <taxon>Spermatophyta</taxon>
        <taxon>Magnoliopsida</taxon>
        <taxon>eudicotyledons</taxon>
        <taxon>Gunneridae</taxon>
        <taxon>Pentapetalae</taxon>
        <taxon>asterids</taxon>
        <taxon>Ericales</taxon>
        <taxon>Actinidiaceae</taxon>
        <taxon>Actinidia</taxon>
    </lineage>
</organism>